<dbReference type="FunFam" id="2.40.10.10:FF:000068">
    <property type="entry name" value="transmembrane protease serine 2"/>
    <property type="match status" value="1"/>
</dbReference>
<dbReference type="SMART" id="SM00137">
    <property type="entry name" value="MAM"/>
    <property type="match status" value="3"/>
</dbReference>
<dbReference type="InterPro" id="IPR000998">
    <property type="entry name" value="MAM_dom"/>
</dbReference>
<feature type="disulfide bond" evidence="5">
    <location>
        <begin position="729"/>
        <end position="744"/>
    </location>
</feature>
<dbReference type="SUPFAM" id="SSF49899">
    <property type="entry name" value="Concanavalin A-like lectins/glucanases"/>
    <property type="match status" value="6"/>
</dbReference>
<sequence length="1630" mass="183183">MDGSMPGELHVSYKDKSSPLNSWDKNEWHDNGDHGTRWNYGCMDLYPEQKQNYKVTEKRIVFTGITGTLYGIHLALDDIKFSNGSCEMGIGAHVCTFNNPKVCHYKINCTALGEYTWRRMRGSTLSSNTGPSRDASKDYNGYYLYAEGSYGKAGDAVSIKFPVKDTKGKYLKFNYHMYGQSMGSLHLFYTSGQSSREVWQMSGNQGNVWNFFCRQINEEIDEVKLVAVRGSTYTSDMAVDNVFLTPQKCPNSVDCNFENGMCNYTATSSYYRYKWTRVSGTDHTYGSGYFMKAYYFWPEGYTTNLTTPIIQQTSNTSSLHGGRNTYSILLDDVSYNESSCIVGIVNNICTFDEPNVCGYNVSCREATKFLWKRAKNTGSYGTGPSSDNSGKGNKYFMYTESSFGDPGDTTDLVFPEFVTPPGHILSFYYNMYGRDIGTLQVHIITRSGKMLKWSQKGGMGKNWVKGCVSLPVNEKTTVVFTGIRGNGPLGDMAIDDVGVVLGVCSDFMYTESSFGDPGDTTDLVFPEFVTPPGHILSFYYNMYGRDIGTLQGDMAIDDVGVVLGVCSDQGIPCDFNDETLCGYTNTSHTSNSGWVRKRSGPSYYMNAVGSYDIFSLKSPSRNLSDNCIQISYRLGGKYCGLNVYTSYNNHKYLSLKENNNTDWQKAQFYIQNAETSLIFEADIRTYWLYCTINIDKIAILNGKCPNLDCKNATQACTDQGHCVDKSSLCDKEVDCNDGSDESNCSRSISCDFEKKFTCGYNHTYGWKHEKISLYGLPEIVLNNSEYSMVLHYGMGLLMSPFEMIPQSCVQFHHIGDIGSRLWVKVHNSNSTITTSWNYSYTSLGIWTLGQFEIPEGNISLMFVGSSKLLGIALDNVILQNGNCGPIVCPDDSFTCGSNEKCISHRSKCDRIQDCADNSDEVNCTSSINCDFEDPYQCGYEYEPGTWRVSSGKIEKYPDLDHSRGLYSGNFFVSSFSQQSNDTIHDLHAPEVMLPVDACLTFYYSFHGSGELEILDNDMSMLKIRPNNINTWQKSQIQLSPGKHNITFCHINGNYSNSGPYNVLGLDSIHLSNGTCKLFECEEGWRKCSDSPVCVPEFKFCDHGEDCANGEDEQNCTTYSNVRLVRGRNVQQGEVEMYYNGKWSLICGRWTEQNAAIVCRELGYNVSKASFTTKRLDYASALVKNFYCYGYESSLTSCSYSACYRSCKCYINSTVDCSNTPCESTHVPCVASNATNSNNTISNPQCIWKESVCDGEKDCPGGTDEQSCTKCKSNEFQCLNYECIPQNKRCDGINNCKDGSDEYHCFKHDNLTLLFMMNGEYTPVCEDNLKEKNIANKLCHYVGKGNGSVRFSNIKTNGVKFSYSENSQHSVLPGFKPSFADCNALRLNCSRRECGTRSATLYDPVIRHGQKAIPGEWPWQVAVMYRGNRSCGGVLLNNRYVLSSAQCFRYNSSPKDHEIGLGSTVFAALQKIKVKKIKVHGNYSYWTDRNDVALLELMTPVQITDYIRPACLPSEPWEPYMLCYTTGWGENEKDNIQNDLMETKVKILPRDVCNTEYTGLDATLLCANHNQPTSPGDNGDEGGPLVCRNMQGYWSVYGVVSWTWYFRKNLETQLYADIFTLRKWITDNMMN</sequence>
<evidence type="ECO:0000259" key="8">
    <source>
        <dbReference type="PROSITE" id="PS50240"/>
    </source>
</evidence>
<dbReference type="Pfam" id="PF00089">
    <property type="entry name" value="Trypsin"/>
    <property type="match status" value="1"/>
</dbReference>
<dbReference type="CDD" id="cd00112">
    <property type="entry name" value="LDLa"/>
    <property type="match status" value="5"/>
</dbReference>
<dbReference type="SUPFAM" id="SSF56487">
    <property type="entry name" value="SRCR-like"/>
    <property type="match status" value="1"/>
</dbReference>
<dbReference type="PROSITE" id="PS50287">
    <property type="entry name" value="SRCR_2"/>
    <property type="match status" value="1"/>
</dbReference>
<dbReference type="Pfam" id="PF00057">
    <property type="entry name" value="Ldl_recept_a"/>
    <property type="match status" value="3"/>
</dbReference>
<dbReference type="PRINTS" id="PR00258">
    <property type="entry name" value="SPERACTRCPTR"/>
</dbReference>
<keyword evidence="1" id="KW-0645">Protease</keyword>
<feature type="domain" description="Peptidase S1" evidence="8">
    <location>
        <begin position="1405"/>
        <end position="1629"/>
    </location>
</feature>
<protein>
    <submittedName>
        <fullName evidence="10">CORIN</fullName>
        <ecNumber evidence="10">3.4.21.-</ecNumber>
    </submittedName>
</protein>
<accession>A0A812EM74</accession>
<dbReference type="Proteomes" id="UP000597762">
    <property type="component" value="Unassembled WGS sequence"/>
</dbReference>
<dbReference type="PROSITE" id="PS01209">
    <property type="entry name" value="LDLRA_1"/>
    <property type="match status" value="3"/>
</dbReference>
<reference evidence="10" key="1">
    <citation type="submission" date="2021-01" db="EMBL/GenBank/DDBJ databases">
        <authorList>
            <person name="Li R."/>
            <person name="Bekaert M."/>
        </authorList>
    </citation>
    <scope>NUCLEOTIDE SEQUENCE</scope>
    <source>
        <strain evidence="10">Farmed</strain>
    </source>
</reference>
<dbReference type="Pfam" id="PF00629">
    <property type="entry name" value="MAM"/>
    <property type="match status" value="4"/>
</dbReference>
<dbReference type="GO" id="GO:0006508">
    <property type="term" value="P:proteolysis"/>
    <property type="evidence" value="ECO:0007669"/>
    <property type="project" value="UniProtKB-KW"/>
</dbReference>
<dbReference type="EMBL" id="CAHIKZ030005538">
    <property type="protein sequence ID" value="CAE1328780.1"/>
    <property type="molecule type" value="Genomic_DNA"/>
</dbReference>
<keyword evidence="3" id="KW-0720">Serine protease</keyword>
<evidence type="ECO:0000259" key="7">
    <source>
        <dbReference type="PROSITE" id="PS50060"/>
    </source>
</evidence>
<dbReference type="InterPro" id="IPR036772">
    <property type="entry name" value="SRCR-like_dom_sf"/>
</dbReference>
<gene>
    <name evidence="10" type="ORF">SPHA_78394</name>
</gene>
<dbReference type="SUPFAM" id="SSF50494">
    <property type="entry name" value="Trypsin-like serine proteases"/>
    <property type="match status" value="1"/>
</dbReference>
<evidence type="ECO:0000256" key="4">
    <source>
        <dbReference type="ARBA" id="ARBA00023157"/>
    </source>
</evidence>
<feature type="domain" description="MAM" evidence="7">
    <location>
        <begin position="253"/>
        <end position="291"/>
    </location>
</feature>
<feature type="domain" description="MAM" evidence="7">
    <location>
        <begin position="347"/>
        <end position="506"/>
    </location>
</feature>
<dbReference type="GO" id="GO:0016020">
    <property type="term" value="C:membrane"/>
    <property type="evidence" value="ECO:0007669"/>
    <property type="project" value="InterPro"/>
</dbReference>
<comment type="caution">
    <text evidence="10">The sequence shown here is derived from an EMBL/GenBank/DDBJ whole genome shotgun (WGS) entry which is preliminary data.</text>
</comment>
<dbReference type="InterPro" id="IPR009003">
    <property type="entry name" value="Peptidase_S1_PA"/>
</dbReference>
<dbReference type="SMART" id="SM00020">
    <property type="entry name" value="Tryp_SPc"/>
    <property type="match status" value="1"/>
</dbReference>
<dbReference type="PROSITE" id="PS50240">
    <property type="entry name" value="TRYPSIN_DOM"/>
    <property type="match status" value="1"/>
</dbReference>
<dbReference type="CDD" id="cd00190">
    <property type="entry name" value="Tryp_SPc"/>
    <property type="match status" value="1"/>
</dbReference>
<dbReference type="Gene3D" id="3.10.250.10">
    <property type="entry name" value="SRCR-like domain"/>
    <property type="match status" value="1"/>
</dbReference>
<feature type="domain" description="SRCR" evidence="9">
    <location>
        <begin position="1121"/>
        <end position="1217"/>
    </location>
</feature>
<dbReference type="PANTHER" id="PTHR23282">
    <property type="entry name" value="APICAL ENDOSOMAL GLYCOPROTEIN PRECURSOR"/>
    <property type="match status" value="1"/>
</dbReference>
<dbReference type="EC" id="3.4.21.-" evidence="10"/>
<feature type="disulfide bond" evidence="5">
    <location>
        <begin position="1270"/>
        <end position="1282"/>
    </location>
</feature>
<dbReference type="SMART" id="SM00202">
    <property type="entry name" value="SR"/>
    <property type="match status" value="1"/>
</dbReference>
<dbReference type="PANTHER" id="PTHR23282:SF101">
    <property type="entry name" value="MAM DOMAIN-CONTAINING PROTEIN"/>
    <property type="match status" value="1"/>
</dbReference>
<evidence type="ECO:0000256" key="2">
    <source>
        <dbReference type="ARBA" id="ARBA00022801"/>
    </source>
</evidence>
<dbReference type="InterPro" id="IPR002172">
    <property type="entry name" value="LDrepeatLR_classA_rpt"/>
</dbReference>
<dbReference type="InterPro" id="IPR023415">
    <property type="entry name" value="LDLR_class-A_CS"/>
</dbReference>
<dbReference type="PROSITE" id="PS50068">
    <property type="entry name" value="LDLRA_2"/>
    <property type="match status" value="5"/>
</dbReference>
<dbReference type="Gene3D" id="2.60.120.200">
    <property type="match status" value="7"/>
</dbReference>
<evidence type="ECO:0000313" key="10">
    <source>
        <dbReference type="EMBL" id="CAE1328780.1"/>
    </source>
</evidence>
<evidence type="ECO:0000313" key="11">
    <source>
        <dbReference type="Proteomes" id="UP000597762"/>
    </source>
</evidence>
<dbReference type="Gene3D" id="2.40.10.10">
    <property type="entry name" value="Trypsin-like serine proteases"/>
    <property type="match status" value="1"/>
</dbReference>
<dbReference type="GO" id="GO:0004252">
    <property type="term" value="F:serine-type endopeptidase activity"/>
    <property type="evidence" value="ECO:0007669"/>
    <property type="project" value="InterPro"/>
</dbReference>
<dbReference type="InterPro" id="IPR036055">
    <property type="entry name" value="LDL_receptor-like_sf"/>
</dbReference>
<feature type="domain" description="MAM" evidence="7">
    <location>
        <begin position="93"/>
        <end position="251"/>
    </location>
</feature>
<dbReference type="SUPFAM" id="SSF57424">
    <property type="entry name" value="LDL receptor-like module"/>
    <property type="match status" value="4"/>
</dbReference>
<evidence type="ECO:0000256" key="5">
    <source>
        <dbReference type="PROSITE-ProRule" id="PRU00124"/>
    </source>
</evidence>
<keyword evidence="4 6" id="KW-1015">Disulfide bond</keyword>
<dbReference type="Gene3D" id="4.10.400.10">
    <property type="entry name" value="Low-density Lipoprotein Receptor"/>
    <property type="match status" value="5"/>
</dbReference>
<dbReference type="InterPro" id="IPR043504">
    <property type="entry name" value="Peptidase_S1_PA_chymotrypsin"/>
</dbReference>
<evidence type="ECO:0000256" key="3">
    <source>
        <dbReference type="ARBA" id="ARBA00022825"/>
    </source>
</evidence>
<feature type="disulfide bond" evidence="6">
    <location>
        <begin position="1187"/>
        <end position="1197"/>
    </location>
</feature>
<evidence type="ECO:0000259" key="9">
    <source>
        <dbReference type="PROSITE" id="PS50287"/>
    </source>
</evidence>
<proteinExistence type="predicted"/>
<keyword evidence="2 10" id="KW-0378">Hydrolase</keyword>
<organism evidence="10 11">
    <name type="scientific">Acanthosepion pharaonis</name>
    <name type="common">Pharaoh cuttlefish</name>
    <name type="synonym">Sepia pharaonis</name>
    <dbReference type="NCBI Taxonomy" id="158019"/>
    <lineage>
        <taxon>Eukaryota</taxon>
        <taxon>Metazoa</taxon>
        <taxon>Spiralia</taxon>
        <taxon>Lophotrochozoa</taxon>
        <taxon>Mollusca</taxon>
        <taxon>Cephalopoda</taxon>
        <taxon>Coleoidea</taxon>
        <taxon>Decapodiformes</taxon>
        <taxon>Sepiida</taxon>
        <taxon>Sepiina</taxon>
        <taxon>Sepiidae</taxon>
        <taxon>Acanthosepion</taxon>
    </lineage>
</organism>
<dbReference type="InterPro" id="IPR013320">
    <property type="entry name" value="ConA-like_dom_sf"/>
</dbReference>
<keyword evidence="11" id="KW-1185">Reference proteome</keyword>
<dbReference type="InterPro" id="IPR001254">
    <property type="entry name" value="Trypsin_dom"/>
</dbReference>
<dbReference type="OrthoDB" id="10012881at2759"/>
<dbReference type="SMART" id="SM00192">
    <property type="entry name" value="LDLa"/>
    <property type="match status" value="5"/>
</dbReference>
<feature type="domain" description="MAM" evidence="7">
    <location>
        <begin position="927"/>
        <end position="1077"/>
    </location>
</feature>
<dbReference type="InterPro" id="IPR051560">
    <property type="entry name" value="MAM_domain-containing"/>
</dbReference>
<comment type="caution">
    <text evidence="6">Lacks conserved residue(s) required for the propagation of feature annotation.</text>
</comment>
<dbReference type="CDD" id="cd06263">
    <property type="entry name" value="MAM"/>
    <property type="match status" value="2"/>
</dbReference>
<evidence type="ECO:0000256" key="1">
    <source>
        <dbReference type="ARBA" id="ARBA00022670"/>
    </source>
</evidence>
<feature type="disulfide bond" evidence="5">
    <location>
        <begin position="1100"/>
        <end position="1115"/>
    </location>
</feature>
<dbReference type="PRINTS" id="PR00261">
    <property type="entry name" value="LDLRECEPTOR"/>
</dbReference>
<feature type="disulfide bond" evidence="5">
    <location>
        <begin position="1277"/>
        <end position="1295"/>
    </location>
</feature>
<feature type="disulfide bond" evidence="5">
    <location>
        <begin position="908"/>
        <end position="923"/>
    </location>
</feature>
<name>A0A812EM74_ACAPH</name>
<dbReference type="InterPro" id="IPR001190">
    <property type="entry name" value="SRCR"/>
</dbReference>
<dbReference type="Pfam" id="PF00530">
    <property type="entry name" value="SRCR"/>
    <property type="match status" value="1"/>
</dbReference>
<dbReference type="PROSITE" id="PS50060">
    <property type="entry name" value="MAM_2"/>
    <property type="match status" value="5"/>
</dbReference>
<evidence type="ECO:0000256" key="6">
    <source>
        <dbReference type="PROSITE-ProRule" id="PRU00196"/>
    </source>
</evidence>
<feature type="domain" description="MAM" evidence="7">
    <location>
        <begin position="1"/>
        <end position="88"/>
    </location>
</feature>
<feature type="disulfide bond" evidence="5">
    <location>
        <begin position="1252"/>
        <end position="1267"/>
    </location>
</feature>
<feature type="disulfide bond" evidence="5">
    <location>
        <begin position="1289"/>
        <end position="1304"/>
    </location>
</feature>